<dbReference type="SUPFAM" id="SSF46785">
    <property type="entry name" value="Winged helix' DNA-binding domain"/>
    <property type="match status" value="1"/>
</dbReference>
<dbReference type="GO" id="GO:0003677">
    <property type="term" value="F:DNA binding"/>
    <property type="evidence" value="ECO:0007669"/>
    <property type="project" value="UniProtKB-KW"/>
</dbReference>
<dbReference type="GO" id="GO:0003700">
    <property type="term" value="F:DNA-binding transcription factor activity"/>
    <property type="evidence" value="ECO:0007669"/>
    <property type="project" value="InterPro"/>
</dbReference>
<dbReference type="Pfam" id="PF00392">
    <property type="entry name" value="GntR"/>
    <property type="match status" value="1"/>
</dbReference>
<sequence>MIDFKLDPKAGVPFYRQIIDQIKYGIASGKLQVGEQLPTVRGLAVELKVNLNTVSKAYKELEIQNILETHLGSGTFIGDSDFKITPKQKQEKLHSICREFLTIASSYGFTTTDLITELHEMQNSKNK</sequence>
<dbReference type="InterPro" id="IPR036390">
    <property type="entry name" value="WH_DNA-bd_sf"/>
</dbReference>
<evidence type="ECO:0000256" key="1">
    <source>
        <dbReference type="ARBA" id="ARBA00023015"/>
    </source>
</evidence>
<evidence type="ECO:0000313" key="6">
    <source>
        <dbReference type="Proteomes" id="UP001145087"/>
    </source>
</evidence>
<evidence type="ECO:0000313" key="5">
    <source>
        <dbReference type="EMBL" id="MCY1719845.1"/>
    </source>
</evidence>
<dbReference type="EMBL" id="JAPOHD010000010">
    <property type="protein sequence ID" value="MCY1719845.1"/>
    <property type="molecule type" value="Genomic_DNA"/>
</dbReference>
<reference evidence="5" key="1">
    <citation type="submission" date="2022-11" db="EMBL/GenBank/DDBJ databases">
        <title>Marilongibacter aestuarii gen. nov., sp. nov., isolated from tidal flat sediment.</title>
        <authorList>
            <person name="Jiayan W."/>
        </authorList>
    </citation>
    <scope>NUCLEOTIDE SEQUENCE</scope>
    <source>
        <strain evidence="5">Z1-6</strain>
    </source>
</reference>
<accession>A0A9X3F3I7</accession>
<dbReference type="CDD" id="cd07377">
    <property type="entry name" value="WHTH_GntR"/>
    <property type="match status" value="1"/>
</dbReference>
<evidence type="ECO:0000259" key="4">
    <source>
        <dbReference type="PROSITE" id="PS50949"/>
    </source>
</evidence>
<dbReference type="Proteomes" id="UP001145087">
    <property type="component" value="Unassembled WGS sequence"/>
</dbReference>
<protein>
    <submittedName>
        <fullName evidence="5">GntR family transcriptional regulator</fullName>
    </submittedName>
</protein>
<dbReference type="PANTHER" id="PTHR38445">
    <property type="entry name" value="HTH-TYPE TRANSCRIPTIONAL REPRESSOR YTRA"/>
    <property type="match status" value="1"/>
</dbReference>
<dbReference type="PANTHER" id="PTHR38445:SF9">
    <property type="entry name" value="HTH-TYPE TRANSCRIPTIONAL REPRESSOR YTRA"/>
    <property type="match status" value="1"/>
</dbReference>
<dbReference type="Gene3D" id="1.10.10.10">
    <property type="entry name" value="Winged helix-like DNA-binding domain superfamily/Winged helix DNA-binding domain"/>
    <property type="match status" value="1"/>
</dbReference>
<keyword evidence="3" id="KW-0804">Transcription</keyword>
<name>A0A9X3F3I7_9BACT</name>
<organism evidence="5 6">
    <name type="scientific">Draconibacterium aestuarii</name>
    <dbReference type="NCBI Taxonomy" id="2998507"/>
    <lineage>
        <taxon>Bacteria</taxon>
        <taxon>Pseudomonadati</taxon>
        <taxon>Bacteroidota</taxon>
        <taxon>Bacteroidia</taxon>
        <taxon>Marinilabiliales</taxon>
        <taxon>Prolixibacteraceae</taxon>
        <taxon>Draconibacterium</taxon>
    </lineage>
</organism>
<keyword evidence="2" id="KW-0238">DNA-binding</keyword>
<dbReference type="RefSeq" id="WP_343332179.1">
    <property type="nucleotide sequence ID" value="NZ_JAPOHD010000010.1"/>
</dbReference>
<feature type="domain" description="HTH gntR-type" evidence="4">
    <location>
        <begin position="12"/>
        <end position="80"/>
    </location>
</feature>
<comment type="caution">
    <text evidence="5">The sequence shown here is derived from an EMBL/GenBank/DDBJ whole genome shotgun (WGS) entry which is preliminary data.</text>
</comment>
<gene>
    <name evidence="5" type="ORF">OU798_05795</name>
</gene>
<evidence type="ECO:0000256" key="3">
    <source>
        <dbReference type="ARBA" id="ARBA00023163"/>
    </source>
</evidence>
<proteinExistence type="predicted"/>
<dbReference type="AlphaFoldDB" id="A0A9X3F3I7"/>
<keyword evidence="1" id="KW-0805">Transcription regulation</keyword>
<keyword evidence="6" id="KW-1185">Reference proteome</keyword>
<dbReference type="PROSITE" id="PS50949">
    <property type="entry name" value="HTH_GNTR"/>
    <property type="match status" value="1"/>
</dbReference>
<dbReference type="InterPro" id="IPR036388">
    <property type="entry name" value="WH-like_DNA-bd_sf"/>
</dbReference>
<evidence type="ECO:0000256" key="2">
    <source>
        <dbReference type="ARBA" id="ARBA00023125"/>
    </source>
</evidence>
<dbReference type="SMART" id="SM00345">
    <property type="entry name" value="HTH_GNTR"/>
    <property type="match status" value="1"/>
</dbReference>
<dbReference type="InterPro" id="IPR000524">
    <property type="entry name" value="Tscrpt_reg_HTH_GntR"/>
</dbReference>